<dbReference type="AlphaFoldDB" id="A0A810KZP4"/>
<reference evidence="1" key="1">
    <citation type="submission" date="2020-08" db="EMBL/GenBank/DDBJ databases">
        <title>Whole genome shotgun sequence of Actinocatenispora sera NBRC 101916.</title>
        <authorList>
            <person name="Komaki H."/>
            <person name="Tamura T."/>
        </authorList>
    </citation>
    <scope>NUCLEOTIDE SEQUENCE</scope>
    <source>
        <strain evidence="1">NBRC 101916</strain>
    </source>
</reference>
<keyword evidence="2" id="KW-1185">Reference proteome</keyword>
<dbReference type="Proteomes" id="UP000680750">
    <property type="component" value="Chromosome"/>
</dbReference>
<sequence>MVRHGTLAPEEEPPDGADVLLWRSAQRMLRTHRPDPVDSTKCGFPGCLRPEQYPCPARRIAEAALTLSMYGHRITPAWGR</sequence>
<organism evidence="1 2">
    <name type="scientific">Actinocatenispora sera</name>
    <dbReference type="NCBI Taxonomy" id="390989"/>
    <lineage>
        <taxon>Bacteria</taxon>
        <taxon>Bacillati</taxon>
        <taxon>Actinomycetota</taxon>
        <taxon>Actinomycetes</taxon>
        <taxon>Micromonosporales</taxon>
        <taxon>Micromonosporaceae</taxon>
        <taxon>Actinocatenispora</taxon>
    </lineage>
</organism>
<accession>A0A810KZP4</accession>
<protein>
    <submittedName>
        <fullName evidence="1">Uncharacterized protein</fullName>
    </submittedName>
</protein>
<name>A0A810KZP4_9ACTN</name>
<gene>
    <name evidence="1" type="ORF">Asera_20570</name>
</gene>
<evidence type="ECO:0000313" key="2">
    <source>
        <dbReference type="Proteomes" id="UP000680750"/>
    </source>
</evidence>
<dbReference type="RefSeq" id="WP_157034855.1">
    <property type="nucleotide sequence ID" value="NZ_AP023354.1"/>
</dbReference>
<proteinExistence type="predicted"/>
<dbReference type="KEGG" id="aser:Asera_20570"/>
<dbReference type="OrthoDB" id="3295129at2"/>
<evidence type="ECO:0000313" key="1">
    <source>
        <dbReference type="EMBL" id="BCJ27949.1"/>
    </source>
</evidence>
<dbReference type="EMBL" id="AP023354">
    <property type="protein sequence ID" value="BCJ27949.1"/>
    <property type="molecule type" value="Genomic_DNA"/>
</dbReference>